<organism evidence="3 4">
    <name type="scientific">Tripterygium wilfordii</name>
    <name type="common">Thunder God vine</name>
    <dbReference type="NCBI Taxonomy" id="458696"/>
    <lineage>
        <taxon>Eukaryota</taxon>
        <taxon>Viridiplantae</taxon>
        <taxon>Streptophyta</taxon>
        <taxon>Embryophyta</taxon>
        <taxon>Tracheophyta</taxon>
        <taxon>Spermatophyta</taxon>
        <taxon>Magnoliopsida</taxon>
        <taxon>eudicotyledons</taxon>
        <taxon>Gunneridae</taxon>
        <taxon>Pentapetalae</taxon>
        <taxon>rosids</taxon>
        <taxon>fabids</taxon>
        <taxon>Celastrales</taxon>
        <taxon>Celastraceae</taxon>
        <taxon>Tripterygium</taxon>
    </lineage>
</organism>
<feature type="region of interest" description="Disordered" evidence="1">
    <location>
        <begin position="54"/>
        <end position="125"/>
    </location>
</feature>
<dbReference type="Proteomes" id="UP000593562">
    <property type="component" value="Unassembled WGS sequence"/>
</dbReference>
<accession>A0A7J7CUK9</accession>
<name>A0A7J7CUK9_TRIWF</name>
<dbReference type="PANTHER" id="PTHR33624:SF2">
    <property type="entry name" value="SIGMA FACTOR BINDING PROTEIN 1, CHLOROPLASTIC"/>
    <property type="match status" value="1"/>
</dbReference>
<gene>
    <name evidence="3" type="ORF">HS088_TW13G00526</name>
</gene>
<reference evidence="3 4" key="1">
    <citation type="journal article" date="2020" name="Nat. Commun.">
        <title>Genome of Tripterygium wilfordii and identification of cytochrome P450 involved in triptolide biosynthesis.</title>
        <authorList>
            <person name="Tu L."/>
            <person name="Su P."/>
            <person name="Zhang Z."/>
            <person name="Gao L."/>
            <person name="Wang J."/>
            <person name="Hu T."/>
            <person name="Zhou J."/>
            <person name="Zhang Y."/>
            <person name="Zhao Y."/>
            <person name="Liu Y."/>
            <person name="Song Y."/>
            <person name="Tong Y."/>
            <person name="Lu Y."/>
            <person name="Yang J."/>
            <person name="Xu C."/>
            <person name="Jia M."/>
            <person name="Peters R.J."/>
            <person name="Huang L."/>
            <person name="Gao W."/>
        </authorList>
    </citation>
    <scope>NUCLEOTIDE SEQUENCE [LARGE SCALE GENOMIC DNA]</scope>
    <source>
        <strain evidence="4">cv. XIE 37</strain>
        <tissue evidence="3">Leaf</tissue>
    </source>
</reference>
<feature type="domain" description="VQ" evidence="2">
    <location>
        <begin position="34"/>
        <end position="61"/>
    </location>
</feature>
<keyword evidence="4" id="KW-1185">Reference proteome</keyword>
<evidence type="ECO:0000313" key="3">
    <source>
        <dbReference type="EMBL" id="KAF5737639.1"/>
    </source>
</evidence>
<comment type="caution">
    <text evidence="3">The sequence shown here is derived from an EMBL/GenBank/DDBJ whole genome shotgun (WGS) entry which is preliminary data.</text>
</comment>
<sequence>MENIIVANLHEHQRTGVTAKKKTKKKKPIKVVYISNPKKFNTSATEFRALVQELTGKDSDPSKFADPDFYDVGHHDRTEDQPPPLDNITGSKIDGDDEDDDQVFSLDLDPTTTTDSPDHPSPPPLLLAEPFDEYHDAFMPPHHHQTYENNNISRFLFSDFSHVDLLYEELMECK</sequence>
<dbReference type="InterPro" id="IPR039335">
    <property type="entry name" value="SIB1/2"/>
</dbReference>
<protein>
    <recommendedName>
        <fullName evidence="2">VQ domain-containing protein</fullName>
    </recommendedName>
</protein>
<dbReference type="InParanoid" id="A0A7J7CUK9"/>
<dbReference type="PANTHER" id="PTHR33624">
    <property type="entry name" value="SIGMA FACTOR BINDING PROTEIN 1, CHLOROPLASTIC"/>
    <property type="match status" value="1"/>
</dbReference>
<feature type="compositionally biased region" description="Low complexity" evidence="1">
    <location>
        <begin position="105"/>
        <end position="115"/>
    </location>
</feature>
<evidence type="ECO:0000259" key="2">
    <source>
        <dbReference type="Pfam" id="PF05678"/>
    </source>
</evidence>
<dbReference type="InterPro" id="IPR008889">
    <property type="entry name" value="VQ"/>
</dbReference>
<evidence type="ECO:0000313" key="4">
    <source>
        <dbReference type="Proteomes" id="UP000593562"/>
    </source>
</evidence>
<dbReference type="OrthoDB" id="913938at2759"/>
<dbReference type="AlphaFoldDB" id="A0A7J7CUK9"/>
<dbReference type="EMBL" id="JAAARO010000013">
    <property type="protein sequence ID" value="KAF5737639.1"/>
    <property type="molecule type" value="Genomic_DNA"/>
</dbReference>
<feature type="compositionally biased region" description="Basic and acidic residues" evidence="1">
    <location>
        <begin position="55"/>
        <end position="80"/>
    </location>
</feature>
<dbReference type="Pfam" id="PF05678">
    <property type="entry name" value="VQ"/>
    <property type="match status" value="1"/>
</dbReference>
<proteinExistence type="predicted"/>
<evidence type="ECO:0000256" key="1">
    <source>
        <dbReference type="SAM" id="MobiDB-lite"/>
    </source>
</evidence>